<feature type="domain" description="Reverse transcriptase" evidence="5">
    <location>
        <begin position="314"/>
        <end position="493"/>
    </location>
</feature>
<dbReference type="InterPro" id="IPR043128">
    <property type="entry name" value="Rev_trsase/Diguanyl_cyclase"/>
</dbReference>
<protein>
    <recommendedName>
        <fullName evidence="4">Gypsy retrotransposon integrase-like protein 1</fullName>
        <ecNumber evidence="2">3.1.26.4</ecNumber>
    </recommendedName>
</protein>
<dbReference type="CDD" id="cd09274">
    <property type="entry name" value="RNase_HI_RT_Ty3"/>
    <property type="match status" value="1"/>
</dbReference>
<dbReference type="SUPFAM" id="SSF53098">
    <property type="entry name" value="Ribonuclease H-like"/>
    <property type="match status" value="1"/>
</dbReference>
<dbReference type="PROSITE" id="PS50878">
    <property type="entry name" value="RT_POL"/>
    <property type="match status" value="1"/>
</dbReference>
<dbReference type="PANTHER" id="PTHR37984">
    <property type="entry name" value="PROTEIN CBG26694"/>
    <property type="match status" value="1"/>
</dbReference>
<dbReference type="Gene3D" id="3.10.10.10">
    <property type="entry name" value="HIV Type 1 Reverse Transcriptase, subunit A, domain 1"/>
    <property type="match status" value="1"/>
</dbReference>
<accession>A0A3B5QKX2</accession>
<evidence type="ECO:0000313" key="8">
    <source>
        <dbReference type="Proteomes" id="UP000002852"/>
    </source>
</evidence>
<dbReference type="AlphaFoldDB" id="A0A3B5QKX2"/>
<dbReference type="InParanoid" id="A0A3B5QKX2"/>
<dbReference type="InterPro" id="IPR050951">
    <property type="entry name" value="Retrovirus_Pol_polyprotein"/>
</dbReference>
<proteinExistence type="inferred from homology"/>
<evidence type="ECO:0000259" key="5">
    <source>
        <dbReference type="PROSITE" id="PS50878"/>
    </source>
</evidence>
<reference evidence="7" key="3">
    <citation type="submission" date="2025-08" db="UniProtKB">
        <authorList>
            <consortium name="Ensembl"/>
        </authorList>
    </citation>
    <scope>IDENTIFICATION</scope>
    <source>
        <strain evidence="7">JP 163 A</strain>
    </source>
</reference>
<reference evidence="8" key="1">
    <citation type="submission" date="2012-01" db="EMBL/GenBank/DDBJ databases">
        <authorList>
            <person name="Walter R."/>
            <person name="Schartl M."/>
            <person name="Warren W."/>
        </authorList>
    </citation>
    <scope>NUCLEOTIDE SEQUENCE [LARGE SCALE GENOMIC DNA]</scope>
    <source>
        <strain evidence="8">JP 163 A</strain>
    </source>
</reference>
<dbReference type="InterPro" id="IPR000477">
    <property type="entry name" value="RT_dom"/>
</dbReference>
<dbReference type="Gene3D" id="3.10.20.370">
    <property type="match status" value="1"/>
</dbReference>
<comment type="similarity">
    <text evidence="1">Belongs to the beta type-B retroviral polymerase family. HERV class-II K(HML-2) pol subfamily.</text>
</comment>
<dbReference type="Proteomes" id="UP000002852">
    <property type="component" value="Unassembled WGS sequence"/>
</dbReference>
<dbReference type="GO" id="GO:0004523">
    <property type="term" value="F:RNA-DNA hybrid ribonuclease activity"/>
    <property type="evidence" value="ECO:0007669"/>
    <property type="project" value="UniProtKB-EC"/>
</dbReference>
<dbReference type="FunFam" id="3.10.20.370:FF:000001">
    <property type="entry name" value="Retrovirus-related Pol polyprotein from transposon 17.6-like protein"/>
    <property type="match status" value="1"/>
</dbReference>
<feature type="domain" description="Integrase catalytic" evidence="6">
    <location>
        <begin position="930"/>
        <end position="1009"/>
    </location>
</feature>
<dbReference type="Gene3D" id="3.30.420.10">
    <property type="entry name" value="Ribonuclease H-like superfamily/Ribonuclease H"/>
    <property type="match status" value="1"/>
</dbReference>
<organism evidence="7 8">
    <name type="scientific">Xiphophorus maculatus</name>
    <name type="common">Southern platyfish</name>
    <name type="synonym">Platypoecilus maculatus</name>
    <dbReference type="NCBI Taxonomy" id="8083"/>
    <lineage>
        <taxon>Eukaryota</taxon>
        <taxon>Metazoa</taxon>
        <taxon>Chordata</taxon>
        <taxon>Craniata</taxon>
        <taxon>Vertebrata</taxon>
        <taxon>Euteleostomi</taxon>
        <taxon>Actinopterygii</taxon>
        <taxon>Neopterygii</taxon>
        <taxon>Teleostei</taxon>
        <taxon>Neoteleostei</taxon>
        <taxon>Acanthomorphata</taxon>
        <taxon>Ovalentaria</taxon>
        <taxon>Atherinomorphae</taxon>
        <taxon>Cyprinodontiformes</taxon>
        <taxon>Poeciliidae</taxon>
        <taxon>Poeciliinae</taxon>
        <taxon>Xiphophorus</taxon>
    </lineage>
</organism>
<reference evidence="8" key="2">
    <citation type="journal article" date="2013" name="Nat. Genet.">
        <title>The genome of the platyfish, Xiphophorus maculatus, provides insights into evolutionary adaptation and several complex traits.</title>
        <authorList>
            <person name="Schartl M."/>
            <person name="Walter R.B."/>
            <person name="Shen Y."/>
            <person name="Garcia T."/>
            <person name="Catchen J."/>
            <person name="Amores A."/>
            <person name="Braasch I."/>
            <person name="Chalopin D."/>
            <person name="Volff J.N."/>
            <person name="Lesch K.P."/>
            <person name="Bisazza A."/>
            <person name="Minx P."/>
            <person name="Hillier L."/>
            <person name="Wilson R.K."/>
            <person name="Fuerstenberg S."/>
            <person name="Boore J."/>
            <person name="Searle S."/>
            <person name="Postlethwait J.H."/>
            <person name="Warren W.C."/>
        </authorList>
    </citation>
    <scope>NUCLEOTIDE SEQUENCE [LARGE SCALE GENOMIC DNA]</scope>
    <source>
        <strain evidence="8">JP 163 A</strain>
    </source>
</reference>
<keyword evidence="8" id="KW-1185">Reference proteome</keyword>
<dbReference type="Gene3D" id="3.30.70.270">
    <property type="match status" value="2"/>
</dbReference>
<dbReference type="InterPro" id="IPR043502">
    <property type="entry name" value="DNA/RNA_pol_sf"/>
</dbReference>
<dbReference type="Gene3D" id="1.10.340.70">
    <property type="match status" value="1"/>
</dbReference>
<dbReference type="Pfam" id="PF17919">
    <property type="entry name" value="RT_RNaseH_2"/>
    <property type="match status" value="1"/>
</dbReference>
<dbReference type="PANTHER" id="PTHR37984:SF5">
    <property type="entry name" value="PROTEIN NYNRIN-LIKE"/>
    <property type="match status" value="1"/>
</dbReference>
<dbReference type="Pfam" id="PF00078">
    <property type="entry name" value="RVT_1"/>
    <property type="match status" value="1"/>
</dbReference>
<dbReference type="CDD" id="cd01647">
    <property type="entry name" value="RT_LTR"/>
    <property type="match status" value="1"/>
</dbReference>
<dbReference type="STRING" id="8083.ENSXMAP00000031222"/>
<dbReference type="OMA" id="CNAPENT"/>
<dbReference type="InterPro" id="IPR041577">
    <property type="entry name" value="RT_RNaseH_2"/>
</dbReference>
<dbReference type="GO" id="GO:0015074">
    <property type="term" value="P:DNA integration"/>
    <property type="evidence" value="ECO:0007669"/>
    <property type="project" value="InterPro"/>
</dbReference>
<dbReference type="Ensembl" id="ENSXMAT00000029632.1">
    <property type="protein sequence ID" value="ENSXMAP00000031222.1"/>
    <property type="gene ID" value="ENSXMAG00000024180.1"/>
</dbReference>
<dbReference type="InterPro" id="IPR036397">
    <property type="entry name" value="RNaseH_sf"/>
</dbReference>
<dbReference type="FunFam" id="1.10.340.70:FF:000001">
    <property type="entry name" value="Retrovirus-related Pol polyprotein from transposon gypsy-like Protein"/>
    <property type="match status" value="1"/>
</dbReference>
<dbReference type="Pfam" id="PF00665">
    <property type="entry name" value="rve"/>
    <property type="match status" value="1"/>
</dbReference>
<evidence type="ECO:0000259" key="6">
    <source>
        <dbReference type="PROSITE" id="PS50994"/>
    </source>
</evidence>
<dbReference type="Pfam" id="PF17921">
    <property type="entry name" value="Integrase_H2C2"/>
    <property type="match status" value="1"/>
</dbReference>
<dbReference type="GeneTree" id="ENSGT01100000263500"/>
<name>A0A3B5QKX2_XIPMA</name>
<dbReference type="PROSITE" id="PS50994">
    <property type="entry name" value="INTEGRASE"/>
    <property type="match status" value="1"/>
</dbReference>
<reference evidence="7" key="4">
    <citation type="submission" date="2025-09" db="UniProtKB">
        <authorList>
            <consortium name="Ensembl"/>
        </authorList>
    </citation>
    <scope>IDENTIFICATION</scope>
    <source>
        <strain evidence="7">JP 163 A</strain>
    </source>
</reference>
<evidence type="ECO:0000313" key="7">
    <source>
        <dbReference type="Ensembl" id="ENSXMAP00000031222.1"/>
    </source>
</evidence>
<dbReference type="SUPFAM" id="SSF56672">
    <property type="entry name" value="DNA/RNA polymerases"/>
    <property type="match status" value="1"/>
</dbReference>
<evidence type="ECO:0000256" key="4">
    <source>
        <dbReference type="ARBA" id="ARBA00039658"/>
    </source>
</evidence>
<evidence type="ECO:0000256" key="3">
    <source>
        <dbReference type="ARBA" id="ARBA00023268"/>
    </source>
</evidence>
<sequence>MDSGSTVSIVFEGWYTQHLSHLPLHPISSLDLWGLGQNSYPYKGFIAAQIQFPEDIVKGGSRTVLALVCPEPNGPEQQPVIIGTNARTFIHEPQSKRASKNNKVAQTMRVCTQSIQKSPVTPNRAAAFVKWVGPGPLTIPPGSGLTATCKVSCSESLEDSILVIETPVTRSLPAGVLMPSCVLLSMDMDAEQFPLFLKNETAKPKSLPKGTVIAHVHKADIVTQIQPSQVPHQRLDPTVFNFGDSPIPENWKVQLSQKLAERPEVFSLTEWDVGLAKGVEHHIRLNDSRPFRERVRRLAPADIDDVRRHLQELLAAGIIKESRSPYASPIVIARKKTGKIRMCIDYRTLNSRTIPDQYTLPRIDDALACLTGSRWFSVLDLRSGYYQIEMAEEDKEKTAFICPLGFYQFERMPQGITGAPATFQRLMEKAVGDMNLLQCLVYLDDLIVFGRTLEEHEERLLKVLDRLREQGLKLSIDKCQFCQPQVKYVGHIVSAAGVATDPDKIKAVANWEPPVNLKSLQSFLGFCGYYRKFIANYSAIVRPLTDLTKGYPPTQKKQRKNERIVTPYYHPSESFGERWTLECTEAFRKIIQCLTHAPVLAFADPTKPYILHVDASLDGLGAVLNQEHSDGLRPVAFASRKLSQSERNYPVHQLEFLALKWAVVDKFHDYLYGARFTVRTDNNPLTYVLTTAKLNATGHRWLAALTTYDFDIQYKPGRDNVDADWLSRNAIGDELGWRVIPPSGVKALFHPVDSTKSSEHPERLIDQLGATPSAVPDAYACFTHLQLSPLERLSKLDLAKAQDLDPVIGPAKKAVQDAVWPSNRHPDLLLLQKESSKLLMKDGLLHRKVSRPAGLQNLQLVLPIQFRPQVLRALHDESGHLGVDRTVELLRDRFFWPKMVSDVTDYIKNCGRCVARKTLPRRAAPLHQITSNGPLDLVCIDFLSIEPDSKGVANVLVVTDHFTRYAQAYISKDQKASTVAKILVEKFFVHYGLPARIHSDQGRDFESRL</sequence>
<dbReference type="GO" id="GO:0003676">
    <property type="term" value="F:nucleic acid binding"/>
    <property type="evidence" value="ECO:0007669"/>
    <property type="project" value="InterPro"/>
</dbReference>
<dbReference type="InterPro" id="IPR041588">
    <property type="entry name" value="Integrase_H2C2"/>
</dbReference>
<dbReference type="EC" id="3.1.26.4" evidence="2"/>
<dbReference type="FunFam" id="3.10.10.10:FF:000004">
    <property type="entry name" value="Uncharacterized protein"/>
    <property type="match status" value="1"/>
</dbReference>
<dbReference type="InterPro" id="IPR001584">
    <property type="entry name" value="Integrase_cat-core"/>
</dbReference>
<evidence type="ECO:0000256" key="1">
    <source>
        <dbReference type="ARBA" id="ARBA00010879"/>
    </source>
</evidence>
<dbReference type="InterPro" id="IPR012337">
    <property type="entry name" value="RNaseH-like_sf"/>
</dbReference>
<keyword evidence="3" id="KW-0511">Multifunctional enzyme</keyword>
<evidence type="ECO:0000256" key="2">
    <source>
        <dbReference type="ARBA" id="ARBA00012180"/>
    </source>
</evidence>